<dbReference type="EMBL" id="JAEPWM010000002">
    <property type="protein sequence ID" value="MBK6005915.1"/>
    <property type="molecule type" value="Genomic_DNA"/>
</dbReference>
<evidence type="ECO:0000313" key="4">
    <source>
        <dbReference type="Proteomes" id="UP000630528"/>
    </source>
</evidence>
<dbReference type="Gene3D" id="3.40.50.720">
    <property type="entry name" value="NAD(P)-binding Rossmann-like Domain"/>
    <property type="match status" value="1"/>
</dbReference>
<dbReference type="InterPro" id="IPR051450">
    <property type="entry name" value="Gfo/Idh/MocA_Oxidoreductases"/>
</dbReference>
<protein>
    <submittedName>
        <fullName evidence="3">Gfo/Idh/MocA family oxidoreductase</fullName>
    </submittedName>
</protein>
<evidence type="ECO:0000259" key="1">
    <source>
        <dbReference type="Pfam" id="PF01408"/>
    </source>
</evidence>
<evidence type="ECO:0000313" key="3">
    <source>
        <dbReference type="EMBL" id="MBK6005915.1"/>
    </source>
</evidence>
<feature type="domain" description="GFO/IDH/MocA-like oxidoreductase" evidence="2">
    <location>
        <begin position="127"/>
        <end position="247"/>
    </location>
</feature>
<reference evidence="3" key="1">
    <citation type="journal article" date="2012" name="J. Microbiol. Biotechnol.">
        <title>Ramlibacter ginsenosidimutans sp. nov., with ginsenoside-converting activity.</title>
        <authorList>
            <person name="Wang L."/>
            <person name="An D.S."/>
            <person name="Kim S.G."/>
            <person name="Jin F.X."/>
            <person name="Kim S.C."/>
            <person name="Lee S.T."/>
            <person name="Im W.T."/>
        </authorList>
    </citation>
    <scope>NUCLEOTIDE SEQUENCE</scope>
    <source>
        <strain evidence="3">KACC 17527</strain>
    </source>
</reference>
<sequence length="331" mass="35190">MLNIAVVGLGWWGRIIVDLVGQSDKLRVVRVADVNPQSEAFARERELPYSPRFEDVLADPKVQGVVLCTPHSQHTDQIVAAAQAGKHVFCEKPLSMSRADVLRAVAAVEKAGVALAVGHEKRFEPPVQEIMKLVKSGALGTPLQVEANFSQDKFLALASDNWRLSGKEAPAGPMTATGIHLLDLSVGVFGEADTVHCSVKQLGSPLTNGDTLAALVTFRKGGHALISAILATPFAGRFAVYGSQGWAEVRDKTHPEAPQGWTLTTHLRGGEATAVDIAPAPAVLFNLEAFADAAEGRAPYPVPREQMIANVSALEAIFRSAKSGAIEKVEG</sequence>
<dbReference type="RefSeq" id="WP_201167828.1">
    <property type="nucleotide sequence ID" value="NZ_JAEPWM010000002.1"/>
</dbReference>
<name>A0A934WLT0_9BURK</name>
<proteinExistence type="predicted"/>
<dbReference type="InterPro" id="IPR055170">
    <property type="entry name" value="GFO_IDH_MocA-like_dom"/>
</dbReference>
<dbReference type="Pfam" id="PF22725">
    <property type="entry name" value="GFO_IDH_MocA_C3"/>
    <property type="match status" value="1"/>
</dbReference>
<dbReference type="InterPro" id="IPR036291">
    <property type="entry name" value="NAD(P)-bd_dom_sf"/>
</dbReference>
<organism evidence="3 4">
    <name type="scientific">Ramlibacter ginsenosidimutans</name>
    <dbReference type="NCBI Taxonomy" id="502333"/>
    <lineage>
        <taxon>Bacteria</taxon>
        <taxon>Pseudomonadati</taxon>
        <taxon>Pseudomonadota</taxon>
        <taxon>Betaproteobacteria</taxon>
        <taxon>Burkholderiales</taxon>
        <taxon>Comamonadaceae</taxon>
        <taxon>Ramlibacter</taxon>
    </lineage>
</organism>
<dbReference type="SUPFAM" id="SSF51735">
    <property type="entry name" value="NAD(P)-binding Rossmann-fold domains"/>
    <property type="match status" value="1"/>
</dbReference>
<accession>A0A934WLT0</accession>
<dbReference type="AlphaFoldDB" id="A0A934WLT0"/>
<dbReference type="PANTHER" id="PTHR43377:SF1">
    <property type="entry name" value="BILIVERDIN REDUCTASE A"/>
    <property type="match status" value="1"/>
</dbReference>
<reference evidence="3" key="2">
    <citation type="submission" date="2021-01" db="EMBL/GenBank/DDBJ databases">
        <authorList>
            <person name="Kang M."/>
        </authorList>
    </citation>
    <scope>NUCLEOTIDE SEQUENCE</scope>
    <source>
        <strain evidence="3">KACC 17527</strain>
    </source>
</reference>
<gene>
    <name evidence="3" type="ORF">JJB11_07390</name>
</gene>
<comment type="caution">
    <text evidence="3">The sequence shown here is derived from an EMBL/GenBank/DDBJ whole genome shotgun (WGS) entry which is preliminary data.</text>
</comment>
<dbReference type="Proteomes" id="UP000630528">
    <property type="component" value="Unassembled WGS sequence"/>
</dbReference>
<dbReference type="SUPFAM" id="SSF55347">
    <property type="entry name" value="Glyceraldehyde-3-phosphate dehydrogenase-like, C-terminal domain"/>
    <property type="match status" value="1"/>
</dbReference>
<dbReference type="InterPro" id="IPR000683">
    <property type="entry name" value="Gfo/Idh/MocA-like_OxRdtase_N"/>
</dbReference>
<evidence type="ECO:0000259" key="2">
    <source>
        <dbReference type="Pfam" id="PF22725"/>
    </source>
</evidence>
<keyword evidence="4" id="KW-1185">Reference proteome</keyword>
<dbReference type="Gene3D" id="3.30.360.10">
    <property type="entry name" value="Dihydrodipicolinate Reductase, domain 2"/>
    <property type="match status" value="1"/>
</dbReference>
<feature type="domain" description="Gfo/Idh/MocA-like oxidoreductase N-terminal" evidence="1">
    <location>
        <begin position="2"/>
        <end position="119"/>
    </location>
</feature>
<dbReference type="Pfam" id="PF01408">
    <property type="entry name" value="GFO_IDH_MocA"/>
    <property type="match status" value="1"/>
</dbReference>
<dbReference type="PANTHER" id="PTHR43377">
    <property type="entry name" value="BILIVERDIN REDUCTASE A"/>
    <property type="match status" value="1"/>
</dbReference>
<dbReference type="GO" id="GO:0000166">
    <property type="term" value="F:nucleotide binding"/>
    <property type="evidence" value="ECO:0007669"/>
    <property type="project" value="InterPro"/>
</dbReference>